<feature type="compositionally biased region" description="Polar residues" evidence="5">
    <location>
        <begin position="760"/>
        <end position="783"/>
    </location>
</feature>
<reference evidence="6 7" key="1">
    <citation type="submission" date="2018-04" db="EMBL/GenBank/DDBJ databases">
        <title>Novel Campyloabacter and Helicobacter Species and Strains.</title>
        <authorList>
            <person name="Mannion A.J."/>
            <person name="Shen Z."/>
            <person name="Fox J.G."/>
        </authorList>
    </citation>
    <scope>NUCLEOTIDE SEQUENCE [LARGE SCALE GENOMIC DNA]</scope>
    <source>
        <strain evidence="6 7">MIT 98-6070</strain>
    </source>
</reference>
<feature type="compositionally biased region" description="Polar residues" evidence="5">
    <location>
        <begin position="732"/>
        <end position="753"/>
    </location>
</feature>
<protein>
    <recommendedName>
        <fullName evidence="1">site-specific DNA-methyltransferase (adenine-specific)</fullName>
        <ecNumber evidence="1">2.1.1.72</ecNumber>
    </recommendedName>
</protein>
<dbReference type="InterPro" id="IPR029063">
    <property type="entry name" value="SAM-dependent_MTases_sf"/>
</dbReference>
<dbReference type="AlphaFoldDB" id="A0A3D8I159"/>
<dbReference type="PANTHER" id="PTHR33841">
    <property type="entry name" value="DNA METHYLTRANSFERASE YEEA-RELATED"/>
    <property type="match status" value="1"/>
</dbReference>
<evidence type="ECO:0000256" key="3">
    <source>
        <dbReference type="ARBA" id="ARBA00022679"/>
    </source>
</evidence>
<dbReference type="Proteomes" id="UP000256599">
    <property type="component" value="Unassembled WGS sequence"/>
</dbReference>
<organism evidence="6 7">
    <name type="scientific">Helicobacter marmotae</name>
    <dbReference type="NCBI Taxonomy" id="152490"/>
    <lineage>
        <taxon>Bacteria</taxon>
        <taxon>Pseudomonadati</taxon>
        <taxon>Campylobacterota</taxon>
        <taxon>Epsilonproteobacteria</taxon>
        <taxon>Campylobacterales</taxon>
        <taxon>Helicobacteraceae</taxon>
        <taxon>Helicobacter</taxon>
    </lineage>
</organism>
<dbReference type="GO" id="GO:0032259">
    <property type="term" value="P:methylation"/>
    <property type="evidence" value="ECO:0007669"/>
    <property type="project" value="UniProtKB-KW"/>
</dbReference>
<comment type="caution">
    <text evidence="6">The sequence shown here is derived from an EMBL/GenBank/DDBJ whole genome shotgun (WGS) entry which is preliminary data.</text>
</comment>
<evidence type="ECO:0000256" key="4">
    <source>
        <dbReference type="ARBA" id="ARBA00047942"/>
    </source>
</evidence>
<keyword evidence="7" id="KW-1185">Reference proteome</keyword>
<dbReference type="GO" id="GO:0009007">
    <property type="term" value="F:site-specific DNA-methyltransferase (adenine-specific) activity"/>
    <property type="evidence" value="ECO:0007669"/>
    <property type="project" value="UniProtKB-EC"/>
</dbReference>
<evidence type="ECO:0000256" key="2">
    <source>
        <dbReference type="ARBA" id="ARBA00022603"/>
    </source>
</evidence>
<accession>A0A3D8I159</accession>
<evidence type="ECO:0000313" key="7">
    <source>
        <dbReference type="Proteomes" id="UP000256599"/>
    </source>
</evidence>
<feature type="region of interest" description="Disordered" evidence="5">
    <location>
        <begin position="336"/>
        <end position="381"/>
    </location>
</feature>
<dbReference type="Gene3D" id="3.40.50.150">
    <property type="entry name" value="Vaccinia Virus protein VP39"/>
    <property type="match status" value="1"/>
</dbReference>
<dbReference type="EC" id="2.1.1.72" evidence="1"/>
<name>A0A3D8I159_9HELI</name>
<evidence type="ECO:0000256" key="5">
    <source>
        <dbReference type="SAM" id="MobiDB-lite"/>
    </source>
</evidence>
<dbReference type="PANTHER" id="PTHR33841:SF1">
    <property type="entry name" value="DNA METHYLTRANSFERASE A"/>
    <property type="match status" value="1"/>
</dbReference>
<dbReference type="PRINTS" id="PR00507">
    <property type="entry name" value="N12N6MTFRASE"/>
</dbReference>
<comment type="catalytic activity">
    <reaction evidence="4">
        <text>a 2'-deoxyadenosine in DNA + S-adenosyl-L-methionine = an N(6)-methyl-2'-deoxyadenosine in DNA + S-adenosyl-L-homocysteine + H(+)</text>
        <dbReference type="Rhea" id="RHEA:15197"/>
        <dbReference type="Rhea" id="RHEA-COMP:12418"/>
        <dbReference type="Rhea" id="RHEA-COMP:12419"/>
        <dbReference type="ChEBI" id="CHEBI:15378"/>
        <dbReference type="ChEBI" id="CHEBI:57856"/>
        <dbReference type="ChEBI" id="CHEBI:59789"/>
        <dbReference type="ChEBI" id="CHEBI:90615"/>
        <dbReference type="ChEBI" id="CHEBI:90616"/>
        <dbReference type="EC" id="2.1.1.72"/>
    </reaction>
</comment>
<evidence type="ECO:0000256" key="1">
    <source>
        <dbReference type="ARBA" id="ARBA00011900"/>
    </source>
</evidence>
<dbReference type="EMBL" id="NXLR01000029">
    <property type="protein sequence ID" value="RDU58873.1"/>
    <property type="molecule type" value="Genomic_DNA"/>
</dbReference>
<dbReference type="OrthoDB" id="9761012at2"/>
<feature type="compositionally biased region" description="Basic and acidic residues" evidence="5">
    <location>
        <begin position="360"/>
        <end position="377"/>
    </location>
</feature>
<dbReference type="SUPFAM" id="SSF53335">
    <property type="entry name" value="S-adenosyl-L-methionine-dependent methyltransferases"/>
    <property type="match status" value="2"/>
</dbReference>
<proteinExistence type="predicted"/>
<dbReference type="InterPro" id="IPR050953">
    <property type="entry name" value="N4_N6_ade-DNA_methylase"/>
</dbReference>
<sequence length="949" mass="105642">MKAESIQSYLHNFAQLNQDNTQDLEECFVGFIQELFSFKNLRKAGIDLLLPLSPNPALQAFNFEDSIIYYTTTDIQSSLQEAQSGHKNLAFSLIFTSSHHKADLIAATKAINRAISSYNIIFFLSQEALSIAFATRRESLATKQKVDVLAKITLIKDIALHKPHPAHIKNLHSLTNLYTQDLPLDNFYQNLLEALSIETLNDEFFKEIKEVFLDFCDCITLPQEGVNGGACEEFTKESPAIQTSCHSEGGQSPTEESPLSTKDSLTETLERQLLCHSERSEESLPESLVAKRDSSPLAGVQNDKLGYPQRKLVCHSEPLGEESLNESLESPQRFFGAEAPQNNNGIKSTRNPNSNSSALPRDENIVAKSPQKQESKKSQTTQEEFVKLKREFVLRLLSRLLFCQFLEKKGLISPTLWDSTLSQNYYHEVCEPLFFGTLNTPTNQREYTFLSESISTLLKSIPYLNGGLFAPHKSDYYNASNPLAYINTLQIPNACFDKLFATFARYHFTLSENTPLTQEVGLDPELLGMVFENLLSVLFTDNLKNDKDLRKATGSYYTPREIVSYMCASSLHESLKNRTNISDSKLEALIFDKDARGLEAAESKEILARLEALKILDPACGSGAFPLGMLSELLEIQTALIETSALGRHSSDLENFEGSQAHSLASPPKFSKNPQSPTANFCHSEGGRSPTEESLLSAKDSLTESLATPLVCHSERSEESLNESLVAHRDSSPVSQAQNDNSGRVSSNSNRDSSPLAGVQNDNGIKSTRNPNSNASQPTQETSRLTLYERKLKILQENIFGVDIQPMATEIARLRCFLSLICDAPSENIAPLPNLEFKFVSANSLIPLPKQEGLSYVGYEKDMAKLKALREQTFEAKDKLELESAYLALRDKIAKNIQAAWHTHKGDFSSNPLLSWNPFNPHSVAEFFDSEWMFGIKAGKNTTGGGGRR</sequence>
<feature type="compositionally biased region" description="Polar residues" evidence="5">
    <location>
        <begin position="241"/>
        <end position="263"/>
    </location>
</feature>
<feature type="region of interest" description="Disordered" evidence="5">
    <location>
        <begin position="710"/>
        <end position="783"/>
    </location>
</feature>
<keyword evidence="2" id="KW-0489">Methyltransferase</keyword>
<keyword evidence="3" id="KW-0808">Transferase</keyword>
<evidence type="ECO:0000313" key="6">
    <source>
        <dbReference type="EMBL" id="RDU58873.1"/>
    </source>
</evidence>
<dbReference type="RefSeq" id="WP_104699610.1">
    <property type="nucleotide sequence ID" value="NZ_FZPP01000009.1"/>
</dbReference>
<feature type="region of interest" description="Disordered" evidence="5">
    <location>
        <begin position="241"/>
        <end position="302"/>
    </location>
</feature>
<feature type="region of interest" description="Disordered" evidence="5">
    <location>
        <begin position="658"/>
        <end position="698"/>
    </location>
</feature>
<feature type="compositionally biased region" description="Polar residues" evidence="5">
    <location>
        <begin position="672"/>
        <end position="681"/>
    </location>
</feature>
<feature type="compositionally biased region" description="Polar residues" evidence="5">
    <location>
        <begin position="340"/>
        <end position="358"/>
    </location>
</feature>
<gene>
    <name evidence="6" type="ORF">CQA63_08940</name>
</gene>